<keyword evidence="2" id="KW-1185">Reference proteome</keyword>
<sequence>MQFCAHQIRNFLLHGQRVFVLINVLWLAGCKETFAPIGESQEVIVPFSIVSVFQNAGSSAGSIQLKLPKNFTEDFKIILTSKTGTSIALNAGTIEVIANFNLRNYTVSQLNTGEDYTLTLNYKDEQKNTITTSRHFIAKQTSTWKMLAHAPINSGDYTGAALLSPLFNSQIAIYRYQNDIKWDVLKYDGKWLSSESSLPLPRHNAVAFPLGQEGGRELVFVGFGYLTDENLPDKRAYLNDFWWVPSISYVGQSAGVVFPTFSGVDRRVKFFLTFDNVFMLKEDFTGAMESMDVTWDRKDRQPLPEQTGKLATFTISGIGYVINQISGQSPHVYSYDPAMDKWERKADFPGIARVEGSGFSANGKGYFGLGIDKDGNGLRDLWAYDPSKNSWTYHSDYPGQGNRYLIALSDKTKAYLGWGYETRATEGSVVKQQIGCTDFWEFNP</sequence>
<evidence type="ECO:0000313" key="2">
    <source>
        <dbReference type="Proteomes" id="UP000304900"/>
    </source>
</evidence>
<dbReference type="OrthoDB" id="103335at2"/>
<dbReference type="Gene3D" id="2.120.10.80">
    <property type="entry name" value="Kelch-type beta propeller"/>
    <property type="match status" value="1"/>
</dbReference>
<name>A0A4U6D923_9BACT</name>
<comment type="caution">
    <text evidence="1">The sequence shown here is derived from an EMBL/GenBank/DDBJ whole genome shotgun (WGS) entry which is preliminary data.</text>
</comment>
<organism evidence="1 2">
    <name type="scientific">Dyadobacter frigoris</name>
    <dbReference type="NCBI Taxonomy" id="2576211"/>
    <lineage>
        <taxon>Bacteria</taxon>
        <taxon>Pseudomonadati</taxon>
        <taxon>Bacteroidota</taxon>
        <taxon>Cytophagia</taxon>
        <taxon>Cytophagales</taxon>
        <taxon>Spirosomataceae</taxon>
        <taxon>Dyadobacter</taxon>
    </lineage>
</organism>
<accession>A0A4U6D923</accession>
<proteinExistence type="predicted"/>
<gene>
    <name evidence="1" type="ORF">FDK13_05265</name>
</gene>
<dbReference type="SUPFAM" id="SSF117281">
    <property type="entry name" value="Kelch motif"/>
    <property type="match status" value="1"/>
</dbReference>
<reference evidence="1 2" key="1">
    <citation type="submission" date="2019-05" db="EMBL/GenBank/DDBJ databases">
        <title>Dyadobacter AR-3-8 sp. nov., isolated from arctic soil.</title>
        <authorList>
            <person name="Chaudhary D.K."/>
        </authorList>
    </citation>
    <scope>NUCLEOTIDE SEQUENCE [LARGE SCALE GENOMIC DNA]</scope>
    <source>
        <strain evidence="1 2">AR-3-8</strain>
    </source>
</reference>
<dbReference type="InterPro" id="IPR015915">
    <property type="entry name" value="Kelch-typ_b-propeller"/>
</dbReference>
<dbReference type="EMBL" id="SZVO01000002">
    <property type="protein sequence ID" value="TKT93266.1"/>
    <property type="molecule type" value="Genomic_DNA"/>
</dbReference>
<dbReference type="AlphaFoldDB" id="A0A4U6D923"/>
<protein>
    <recommendedName>
        <fullName evidence="3">Galactose oxidase</fullName>
    </recommendedName>
</protein>
<evidence type="ECO:0000313" key="1">
    <source>
        <dbReference type="EMBL" id="TKT93266.1"/>
    </source>
</evidence>
<evidence type="ECO:0008006" key="3">
    <source>
        <dbReference type="Google" id="ProtNLM"/>
    </source>
</evidence>
<dbReference type="Proteomes" id="UP000304900">
    <property type="component" value="Unassembled WGS sequence"/>
</dbReference>